<evidence type="ECO:0000256" key="4">
    <source>
        <dbReference type="SAM" id="MobiDB-lite"/>
    </source>
</evidence>
<keyword evidence="2" id="KW-0677">Repeat</keyword>
<keyword evidence="7" id="KW-1185">Reference proteome</keyword>
<evidence type="ECO:0000256" key="2">
    <source>
        <dbReference type="ARBA" id="ARBA00022737"/>
    </source>
</evidence>
<dbReference type="PROSITE" id="PS50294">
    <property type="entry name" value="WD_REPEATS_REGION"/>
    <property type="match status" value="2"/>
</dbReference>
<dbReference type="PANTHER" id="PTHR19848">
    <property type="entry name" value="WD40 REPEAT PROTEIN"/>
    <property type="match status" value="1"/>
</dbReference>
<dbReference type="AlphaFoldDB" id="A0AAD5Y8I1"/>
<dbReference type="InterPro" id="IPR015943">
    <property type="entry name" value="WD40/YVTN_repeat-like_dom_sf"/>
</dbReference>
<evidence type="ECO:0000256" key="3">
    <source>
        <dbReference type="PROSITE-ProRule" id="PRU00221"/>
    </source>
</evidence>
<feature type="repeat" description="WD" evidence="3">
    <location>
        <begin position="283"/>
        <end position="324"/>
    </location>
</feature>
<dbReference type="EMBL" id="JADGKB010000033">
    <property type="protein sequence ID" value="KAJ3257900.1"/>
    <property type="molecule type" value="Genomic_DNA"/>
</dbReference>
<dbReference type="PANTHER" id="PTHR19848:SF8">
    <property type="entry name" value="F-BOX AND WD REPEAT DOMAIN CONTAINING 7"/>
    <property type="match status" value="1"/>
</dbReference>
<sequence length="479" mass="53546">MLSRQDDTQEIIEDTPTRYNNTFIQIEHRELGIKVPGNSKTRPCPSASEANPTESSNTIKRIINWMYQYPVRNRPSQPPSTSHISRISSESTFPSLELQRNMCNNSLESMASRKLAGSLKQEEFDFAGADKIFSSAWLDDEHVILGTKCQRLIVLNVKTKKQIQIPGCNTINYPPSGETSLYKLMQCSGIHSIAINPSKTMLAAGAGKPSESIHIYSLPSFEIIAILDGHVDMVFSISWLDDFNLVSGSRDKSLKVWKIHEPFATYNSFNLPERKIYQPANSLIRHDQKVRDLAFDRSSHNIFTLSADGTVKIWDSKECTVTNSVPLYYTNETVCLGLDTSNHLIGVGSQSHVSLIDPRIGKIVHIVDSLDDGWGVRSLCTMNSLLTIGGGLGRISFYDLRVQRYLEWQGPSTSPSKSLFQQSGSGWLDKDVIFQRHFQGIPVYNAVYSMAYDSSGSRLFTCGGPLQLNLRGSYAGLWE</sequence>
<dbReference type="Pfam" id="PF23760">
    <property type="entry name" value="Beta-prop_DCAF12"/>
    <property type="match status" value="1"/>
</dbReference>
<dbReference type="SUPFAM" id="SSF50978">
    <property type="entry name" value="WD40 repeat-like"/>
    <property type="match status" value="1"/>
</dbReference>
<evidence type="ECO:0000313" key="7">
    <source>
        <dbReference type="Proteomes" id="UP001210925"/>
    </source>
</evidence>
<protein>
    <submittedName>
        <fullName evidence="6">DDB1- and CUL4-associated factor 12</fullName>
    </submittedName>
</protein>
<reference evidence="6" key="1">
    <citation type="submission" date="2020-05" db="EMBL/GenBank/DDBJ databases">
        <title>Phylogenomic resolution of chytrid fungi.</title>
        <authorList>
            <person name="Stajich J.E."/>
            <person name="Amses K."/>
            <person name="Simmons R."/>
            <person name="Seto K."/>
            <person name="Myers J."/>
            <person name="Bonds A."/>
            <person name="Quandt C.A."/>
            <person name="Barry K."/>
            <person name="Liu P."/>
            <person name="Grigoriev I."/>
            <person name="Longcore J.E."/>
            <person name="James T.Y."/>
        </authorList>
    </citation>
    <scope>NUCLEOTIDE SEQUENCE</scope>
    <source>
        <strain evidence="6">PLAUS21</strain>
    </source>
</reference>
<keyword evidence="1 3" id="KW-0853">WD repeat</keyword>
<accession>A0AAD5Y8I1</accession>
<evidence type="ECO:0000259" key="5">
    <source>
        <dbReference type="Pfam" id="PF23760"/>
    </source>
</evidence>
<dbReference type="InterPro" id="IPR001680">
    <property type="entry name" value="WD40_rpt"/>
</dbReference>
<dbReference type="InterPro" id="IPR036322">
    <property type="entry name" value="WD40_repeat_dom_sf"/>
</dbReference>
<evidence type="ECO:0000256" key="1">
    <source>
        <dbReference type="ARBA" id="ARBA00022574"/>
    </source>
</evidence>
<evidence type="ECO:0000313" key="6">
    <source>
        <dbReference type="EMBL" id="KAJ3257900.1"/>
    </source>
</evidence>
<comment type="caution">
    <text evidence="6">The sequence shown here is derived from an EMBL/GenBank/DDBJ whole genome shotgun (WGS) entry which is preliminary data.</text>
</comment>
<name>A0AAD5Y8I1_9FUNG</name>
<feature type="repeat" description="WD" evidence="3">
    <location>
        <begin position="227"/>
        <end position="259"/>
    </location>
</feature>
<dbReference type="Proteomes" id="UP001210925">
    <property type="component" value="Unassembled WGS sequence"/>
</dbReference>
<dbReference type="InterPro" id="IPR056151">
    <property type="entry name" value="Beta-prop_DCAF12"/>
</dbReference>
<gene>
    <name evidence="6" type="primary">DCAF12</name>
    <name evidence="6" type="ORF">HK103_004191</name>
</gene>
<proteinExistence type="predicted"/>
<feature type="domain" description="DDB1- and CUL4-associated factor 12 beta-propeller" evidence="5">
    <location>
        <begin position="119"/>
        <end position="478"/>
    </location>
</feature>
<dbReference type="PROSITE" id="PS50082">
    <property type="entry name" value="WD_REPEATS_2"/>
    <property type="match status" value="2"/>
</dbReference>
<organism evidence="6 7">
    <name type="scientific">Boothiomyces macroporosus</name>
    <dbReference type="NCBI Taxonomy" id="261099"/>
    <lineage>
        <taxon>Eukaryota</taxon>
        <taxon>Fungi</taxon>
        <taxon>Fungi incertae sedis</taxon>
        <taxon>Chytridiomycota</taxon>
        <taxon>Chytridiomycota incertae sedis</taxon>
        <taxon>Chytridiomycetes</taxon>
        <taxon>Rhizophydiales</taxon>
        <taxon>Terramycetaceae</taxon>
        <taxon>Boothiomyces</taxon>
    </lineage>
</organism>
<feature type="region of interest" description="Disordered" evidence="4">
    <location>
        <begin position="35"/>
        <end position="55"/>
    </location>
</feature>
<dbReference type="SMART" id="SM00320">
    <property type="entry name" value="WD40"/>
    <property type="match status" value="3"/>
</dbReference>
<dbReference type="Gene3D" id="2.130.10.10">
    <property type="entry name" value="YVTN repeat-like/Quinoprotein amine dehydrogenase"/>
    <property type="match status" value="2"/>
</dbReference>